<evidence type="ECO:0000256" key="1">
    <source>
        <dbReference type="SAM" id="Phobius"/>
    </source>
</evidence>
<protein>
    <submittedName>
        <fullName evidence="2">Uncharacterized protein</fullName>
    </submittedName>
</protein>
<keyword evidence="1" id="KW-0812">Transmembrane</keyword>
<keyword evidence="1" id="KW-0472">Membrane</keyword>
<comment type="caution">
    <text evidence="2">The sequence shown here is derived from an EMBL/GenBank/DDBJ whole genome shotgun (WGS) entry which is preliminary data.</text>
</comment>
<sequence length="69" mass="7956">MRKILAYLILLLLVFTPVKARVNIKKVPFHGTEEEWKRIQREREKDNTALLFIVIIGGIVGVGLLISRQ</sequence>
<accession>A0A3L7Z1N3</accession>
<dbReference type="RefSeq" id="WP_121766435.1">
    <property type="nucleotide sequence ID" value="NZ_CAOSYW010000048.1"/>
</dbReference>
<dbReference type="EMBL" id="RAZM01000106">
    <property type="protein sequence ID" value="RLT78458.1"/>
    <property type="molecule type" value="Genomic_DNA"/>
</dbReference>
<reference evidence="2 3" key="1">
    <citation type="submission" date="2018-09" db="EMBL/GenBank/DDBJ databases">
        <title>Murine metabolic-syndrome-specific gut microbial biobank.</title>
        <authorList>
            <person name="Liu C."/>
        </authorList>
    </citation>
    <scope>NUCLEOTIDE SEQUENCE [LARGE SCALE GENOMIC DNA]</scope>
    <source>
        <strain evidence="2 3">0.1X-D8-26</strain>
    </source>
</reference>
<name>A0A3L7Z1N3_9BACE</name>
<dbReference type="Proteomes" id="UP000267159">
    <property type="component" value="Unassembled WGS sequence"/>
</dbReference>
<dbReference type="AlphaFoldDB" id="A0A3L7Z1N3"/>
<organism evidence="2 3">
    <name type="scientific">Bacteroides acidifaciens</name>
    <dbReference type="NCBI Taxonomy" id="85831"/>
    <lineage>
        <taxon>Bacteria</taxon>
        <taxon>Pseudomonadati</taxon>
        <taxon>Bacteroidota</taxon>
        <taxon>Bacteroidia</taxon>
        <taxon>Bacteroidales</taxon>
        <taxon>Bacteroidaceae</taxon>
        <taxon>Bacteroides</taxon>
    </lineage>
</organism>
<feature type="transmembrane region" description="Helical" evidence="1">
    <location>
        <begin position="48"/>
        <end position="66"/>
    </location>
</feature>
<evidence type="ECO:0000313" key="3">
    <source>
        <dbReference type="Proteomes" id="UP000267159"/>
    </source>
</evidence>
<proteinExistence type="predicted"/>
<keyword evidence="1" id="KW-1133">Transmembrane helix</keyword>
<evidence type="ECO:0000313" key="2">
    <source>
        <dbReference type="EMBL" id="RLT78458.1"/>
    </source>
</evidence>
<gene>
    <name evidence="2" type="ORF">D7Y07_19065</name>
</gene>